<feature type="domain" description="T-SNARE coiled-coil homology" evidence="12">
    <location>
        <begin position="262"/>
        <end position="324"/>
    </location>
</feature>
<keyword evidence="14" id="KW-1185">Reference proteome</keyword>
<dbReference type="PROSITE" id="PS50192">
    <property type="entry name" value="T_SNARE"/>
    <property type="match status" value="1"/>
</dbReference>
<dbReference type="InterPro" id="IPR006012">
    <property type="entry name" value="Syntaxin/epimorphin_CS"/>
</dbReference>
<dbReference type="InterPro" id="IPR045242">
    <property type="entry name" value="Syntaxin"/>
</dbReference>
<dbReference type="PANTHER" id="PTHR19957:SF83">
    <property type="entry name" value="SYNTAXIN-16"/>
    <property type="match status" value="1"/>
</dbReference>
<dbReference type="GeneID" id="28977769"/>
<dbReference type="OrthoDB" id="10251371at2759"/>
<keyword evidence="5" id="KW-0653">Protein transport</keyword>
<dbReference type="Pfam" id="PF05739">
    <property type="entry name" value="SNARE"/>
    <property type="match status" value="1"/>
</dbReference>
<reference evidence="13 14" key="1">
    <citation type="journal article" date="2015" name="Front. Microbiol.">
        <title>Genome sequence of the plant growth promoting endophytic yeast Rhodotorula graminis WP1.</title>
        <authorList>
            <person name="Firrincieli A."/>
            <person name="Otillar R."/>
            <person name="Salamov A."/>
            <person name="Schmutz J."/>
            <person name="Khan Z."/>
            <person name="Redman R.S."/>
            <person name="Fleck N.D."/>
            <person name="Lindquist E."/>
            <person name="Grigoriev I.V."/>
            <person name="Doty S.L."/>
        </authorList>
    </citation>
    <scope>NUCLEOTIDE SEQUENCE [LARGE SCALE GENOMIC DNA]</scope>
    <source>
        <strain evidence="13 14">WP1</strain>
    </source>
</reference>
<evidence type="ECO:0000313" key="14">
    <source>
        <dbReference type="Proteomes" id="UP000053890"/>
    </source>
</evidence>
<dbReference type="GO" id="GO:0006906">
    <property type="term" value="P:vesicle fusion"/>
    <property type="evidence" value="ECO:0007669"/>
    <property type="project" value="TreeGrafter"/>
</dbReference>
<keyword evidence="8" id="KW-0175">Coiled coil</keyword>
<dbReference type="GO" id="GO:0005484">
    <property type="term" value="F:SNAP receptor activity"/>
    <property type="evidence" value="ECO:0007669"/>
    <property type="project" value="InterPro"/>
</dbReference>
<dbReference type="CDD" id="cd15845">
    <property type="entry name" value="SNARE_syntaxin16"/>
    <property type="match status" value="1"/>
</dbReference>
<evidence type="ECO:0000256" key="5">
    <source>
        <dbReference type="ARBA" id="ARBA00022927"/>
    </source>
</evidence>
<feature type="transmembrane region" description="Helical" evidence="11">
    <location>
        <begin position="336"/>
        <end position="353"/>
    </location>
</feature>
<dbReference type="GO" id="GO:0031201">
    <property type="term" value="C:SNARE complex"/>
    <property type="evidence" value="ECO:0007669"/>
    <property type="project" value="TreeGrafter"/>
</dbReference>
<dbReference type="Proteomes" id="UP000053890">
    <property type="component" value="Unassembled WGS sequence"/>
</dbReference>
<evidence type="ECO:0000256" key="6">
    <source>
        <dbReference type="ARBA" id="ARBA00022989"/>
    </source>
</evidence>
<dbReference type="RefSeq" id="XP_018269915.1">
    <property type="nucleotide sequence ID" value="XM_018417321.1"/>
</dbReference>
<evidence type="ECO:0000256" key="9">
    <source>
        <dbReference type="ARBA" id="ARBA00023136"/>
    </source>
</evidence>
<evidence type="ECO:0000256" key="1">
    <source>
        <dbReference type="ARBA" id="ARBA00004409"/>
    </source>
</evidence>
<dbReference type="PROSITE" id="PS00914">
    <property type="entry name" value="SYNTAXIN"/>
    <property type="match status" value="1"/>
</dbReference>
<sequence>MVTLASQPVTRSRTSLFLSYRDSAARPTPSTPFTRYTYDDDDLGDEEAGLIGGNQLRTPAIPQRAPHDDALPPRWVDEADQVDSLVRQVKPKIAHLDKLHAKHLLPGFKDRSAEEREIQALATSITSDFRACQAHIRRIAVQSQQLLASRPRDAAHAEVKRIDLVMAANVQTALATKVQALSTVFRKNQAEYLRQLRGNESKAVELQNRATTVYDPLVALAEDEQASRSALSSSSSPSAGASTPSLAQQQFFASHQSSSSSTAAADQRSTEIASIAQSIADLADLFKDLSSLVIDQGTLLDRVDWNVEVMSTEVRGAAQELREATRYQRRSGKCQLIFLLVLLVIAAFVVLLFRPPRVLRSTSTSGGGALAAGGGDGRATTEQVAQAISDELGARRRALEALEGLGGRAEGAAASEYGWSRRVERAAAREQVPPRTSEGSVRSIATSGDEVTREAVSAWRSRRRRAGQQGARVDVERRERGRRGPAGG</sequence>
<protein>
    <recommendedName>
        <fullName evidence="12">t-SNARE coiled-coil homology domain-containing protein</fullName>
    </recommendedName>
</protein>
<comment type="similarity">
    <text evidence="2">Belongs to the syntaxin family.</text>
</comment>
<dbReference type="PANTHER" id="PTHR19957">
    <property type="entry name" value="SYNTAXIN"/>
    <property type="match status" value="1"/>
</dbReference>
<gene>
    <name evidence="13" type="ORF">RHOBADRAFT_54460</name>
</gene>
<name>A0A0P9EJT1_RHOGW</name>
<dbReference type="OMA" id="YNVESMA"/>
<dbReference type="GO" id="GO:0048278">
    <property type="term" value="P:vesicle docking"/>
    <property type="evidence" value="ECO:0007669"/>
    <property type="project" value="TreeGrafter"/>
</dbReference>
<evidence type="ECO:0000256" key="10">
    <source>
        <dbReference type="SAM" id="MobiDB-lite"/>
    </source>
</evidence>
<dbReference type="GO" id="GO:0000139">
    <property type="term" value="C:Golgi membrane"/>
    <property type="evidence" value="ECO:0007669"/>
    <property type="project" value="UniProtKB-SubCell"/>
</dbReference>
<evidence type="ECO:0000259" key="12">
    <source>
        <dbReference type="PROSITE" id="PS50192"/>
    </source>
</evidence>
<feature type="region of interest" description="Disordered" evidence="10">
    <location>
        <begin position="427"/>
        <end position="488"/>
    </location>
</feature>
<dbReference type="GO" id="GO:0000149">
    <property type="term" value="F:SNARE binding"/>
    <property type="evidence" value="ECO:0007669"/>
    <property type="project" value="TreeGrafter"/>
</dbReference>
<dbReference type="STRING" id="578459.A0A0P9EJT1"/>
<keyword evidence="9 11" id="KW-0472">Membrane</keyword>
<feature type="compositionally biased region" description="Polar residues" evidence="10">
    <location>
        <begin position="437"/>
        <end position="446"/>
    </location>
</feature>
<dbReference type="SUPFAM" id="SSF47661">
    <property type="entry name" value="t-snare proteins"/>
    <property type="match status" value="1"/>
</dbReference>
<dbReference type="SMART" id="SM00397">
    <property type="entry name" value="t_SNARE"/>
    <property type="match status" value="1"/>
</dbReference>
<dbReference type="InterPro" id="IPR010989">
    <property type="entry name" value="SNARE"/>
</dbReference>
<evidence type="ECO:0000313" key="13">
    <source>
        <dbReference type="EMBL" id="KPV73866.1"/>
    </source>
</evidence>
<organism evidence="13 14">
    <name type="scientific">Rhodotorula graminis (strain WP1)</name>
    <dbReference type="NCBI Taxonomy" id="578459"/>
    <lineage>
        <taxon>Eukaryota</taxon>
        <taxon>Fungi</taxon>
        <taxon>Dikarya</taxon>
        <taxon>Basidiomycota</taxon>
        <taxon>Pucciniomycotina</taxon>
        <taxon>Microbotryomycetes</taxon>
        <taxon>Sporidiobolales</taxon>
        <taxon>Sporidiobolaceae</taxon>
        <taxon>Rhodotorula</taxon>
    </lineage>
</organism>
<keyword evidence="4 11" id="KW-0812">Transmembrane</keyword>
<evidence type="ECO:0000256" key="8">
    <source>
        <dbReference type="ARBA" id="ARBA00023054"/>
    </source>
</evidence>
<dbReference type="GO" id="GO:0006886">
    <property type="term" value="P:intracellular protein transport"/>
    <property type="evidence" value="ECO:0007669"/>
    <property type="project" value="InterPro"/>
</dbReference>
<keyword evidence="3" id="KW-0813">Transport</keyword>
<keyword evidence="7" id="KW-0333">Golgi apparatus</keyword>
<dbReference type="AlphaFoldDB" id="A0A0P9EJT1"/>
<dbReference type="Gene3D" id="1.20.58.70">
    <property type="match status" value="1"/>
</dbReference>
<evidence type="ECO:0000256" key="7">
    <source>
        <dbReference type="ARBA" id="ARBA00023034"/>
    </source>
</evidence>
<dbReference type="EMBL" id="KQ474081">
    <property type="protein sequence ID" value="KPV73866.1"/>
    <property type="molecule type" value="Genomic_DNA"/>
</dbReference>
<comment type="subcellular location">
    <subcellularLocation>
        <location evidence="1">Golgi apparatus membrane</location>
        <topology evidence="1">Single-pass type IV membrane protein</topology>
    </subcellularLocation>
</comment>
<proteinExistence type="inferred from homology"/>
<keyword evidence="6 11" id="KW-1133">Transmembrane helix</keyword>
<dbReference type="InterPro" id="IPR000727">
    <property type="entry name" value="T_SNARE_dom"/>
</dbReference>
<evidence type="ECO:0000256" key="2">
    <source>
        <dbReference type="ARBA" id="ARBA00009063"/>
    </source>
</evidence>
<evidence type="ECO:0000256" key="3">
    <source>
        <dbReference type="ARBA" id="ARBA00022448"/>
    </source>
</evidence>
<accession>A0A0P9EJT1</accession>
<evidence type="ECO:0000256" key="11">
    <source>
        <dbReference type="SAM" id="Phobius"/>
    </source>
</evidence>
<evidence type="ECO:0000256" key="4">
    <source>
        <dbReference type="ARBA" id="ARBA00022692"/>
    </source>
</evidence>